<dbReference type="GO" id="GO:0005737">
    <property type="term" value="C:cytoplasm"/>
    <property type="evidence" value="ECO:0007669"/>
    <property type="project" value="UniProtKB-SubCell"/>
</dbReference>
<feature type="domain" description="Tetrapyrrole methylase" evidence="8">
    <location>
        <begin position="12"/>
        <end position="211"/>
    </location>
</feature>
<dbReference type="InterPro" id="IPR000878">
    <property type="entry name" value="4pyrrol_Mease"/>
</dbReference>
<dbReference type="Gene3D" id="3.40.1010.10">
    <property type="entry name" value="Cobalt-precorrin-4 Transmethylase, Domain 1"/>
    <property type="match status" value="1"/>
</dbReference>
<dbReference type="GO" id="GO:0070677">
    <property type="term" value="F:rRNA (cytosine-2'-O-)-methyltransferase activity"/>
    <property type="evidence" value="ECO:0007669"/>
    <property type="project" value="UniProtKB-UniRule"/>
</dbReference>
<feature type="compositionally biased region" description="Basic and acidic residues" evidence="7">
    <location>
        <begin position="233"/>
        <end position="243"/>
    </location>
</feature>
<evidence type="ECO:0000313" key="9">
    <source>
        <dbReference type="EMBL" id="HGZ44417.1"/>
    </source>
</evidence>
<dbReference type="FunFam" id="3.40.1010.10:FF:000007">
    <property type="entry name" value="Ribosomal RNA small subunit methyltransferase I"/>
    <property type="match status" value="1"/>
</dbReference>
<evidence type="ECO:0000256" key="5">
    <source>
        <dbReference type="ARBA" id="ARBA00022691"/>
    </source>
</evidence>
<evidence type="ECO:0000256" key="3">
    <source>
        <dbReference type="ARBA" id="ARBA00022603"/>
    </source>
</evidence>
<dbReference type="InterPro" id="IPR014777">
    <property type="entry name" value="4pyrrole_Mease_sub1"/>
</dbReference>
<keyword evidence="3 6" id="KW-0489">Methyltransferase</keyword>
<reference evidence="9" key="1">
    <citation type="journal article" date="2020" name="mSystems">
        <title>Genome- and Community-Level Interaction Insights into Carbon Utilization and Element Cycling Functions of Hydrothermarchaeota in Hydrothermal Sediment.</title>
        <authorList>
            <person name="Zhou Z."/>
            <person name="Liu Y."/>
            <person name="Xu W."/>
            <person name="Pan J."/>
            <person name="Luo Z.H."/>
            <person name="Li M."/>
        </authorList>
    </citation>
    <scope>NUCLEOTIDE SEQUENCE [LARGE SCALE GENOMIC DNA]</scope>
    <source>
        <strain evidence="9">SpSt-381</strain>
    </source>
</reference>
<comment type="similarity">
    <text evidence="6">Belongs to the methyltransferase superfamily. RsmI family.</text>
</comment>
<protein>
    <recommendedName>
        <fullName evidence="6">Ribosomal RNA small subunit methyltransferase I</fullName>
        <ecNumber evidence="6">2.1.1.198</ecNumber>
    </recommendedName>
    <alternativeName>
        <fullName evidence="6">16S rRNA 2'-O-ribose C1402 methyltransferase</fullName>
    </alternativeName>
    <alternativeName>
        <fullName evidence="6">rRNA (cytidine-2'-O-)-methyltransferase RsmI</fullName>
    </alternativeName>
</protein>
<dbReference type="CDD" id="cd11648">
    <property type="entry name" value="RsmI"/>
    <property type="match status" value="1"/>
</dbReference>
<keyword evidence="5 6" id="KW-0949">S-adenosyl-L-methionine</keyword>
<comment type="catalytic activity">
    <reaction evidence="6">
        <text>cytidine(1402) in 16S rRNA + S-adenosyl-L-methionine = 2'-O-methylcytidine(1402) in 16S rRNA + S-adenosyl-L-homocysteine + H(+)</text>
        <dbReference type="Rhea" id="RHEA:42924"/>
        <dbReference type="Rhea" id="RHEA-COMP:10285"/>
        <dbReference type="Rhea" id="RHEA-COMP:10286"/>
        <dbReference type="ChEBI" id="CHEBI:15378"/>
        <dbReference type="ChEBI" id="CHEBI:57856"/>
        <dbReference type="ChEBI" id="CHEBI:59789"/>
        <dbReference type="ChEBI" id="CHEBI:74495"/>
        <dbReference type="ChEBI" id="CHEBI:82748"/>
        <dbReference type="EC" id="2.1.1.198"/>
    </reaction>
</comment>
<dbReference type="SUPFAM" id="SSF53790">
    <property type="entry name" value="Tetrapyrrole methylase"/>
    <property type="match status" value="1"/>
</dbReference>
<sequence length="254" mass="27362">MTPNEPSRAGGTLHLVATPIGNLEDVTRRALRVLGEADLVAAEDTRRTRRLLEHFGISVPVTSLFEHNERAKIPGLLRQLAEGRSVALVTDAGSPGVADPGYPLVRAAIEAGFRVESVPGPSAVIAALQVSGLPTDAFTFVGYLPPKGGARRRRLAELSRRRETIVAFESPHRIAACLADLEDVWGERPVALARELTKAFEEVLRGSAREVRAALTAEKRRGEMVLVLSGWTRRDESAERDAAARPGGRAGRSA</sequence>
<dbReference type="Pfam" id="PF00590">
    <property type="entry name" value="TP_methylase"/>
    <property type="match status" value="1"/>
</dbReference>
<keyword evidence="1 6" id="KW-0963">Cytoplasm</keyword>
<comment type="caution">
    <text evidence="9">The sequence shown here is derived from an EMBL/GenBank/DDBJ whole genome shotgun (WGS) entry which is preliminary data.</text>
</comment>
<gene>
    <name evidence="6 9" type="primary">rsmI</name>
    <name evidence="9" type="ORF">ENR23_13555</name>
</gene>
<dbReference type="FunFam" id="3.30.950.10:FF:000002">
    <property type="entry name" value="Ribosomal RNA small subunit methyltransferase I"/>
    <property type="match status" value="1"/>
</dbReference>
<dbReference type="NCBIfam" id="TIGR00096">
    <property type="entry name" value="16S rRNA (cytidine(1402)-2'-O)-methyltransferase"/>
    <property type="match status" value="1"/>
</dbReference>
<evidence type="ECO:0000256" key="6">
    <source>
        <dbReference type="HAMAP-Rule" id="MF_01877"/>
    </source>
</evidence>
<keyword evidence="2 6" id="KW-0698">rRNA processing</keyword>
<evidence type="ECO:0000256" key="2">
    <source>
        <dbReference type="ARBA" id="ARBA00022552"/>
    </source>
</evidence>
<organism evidence="9">
    <name type="scientific">Eiseniibacteriota bacterium</name>
    <dbReference type="NCBI Taxonomy" id="2212470"/>
    <lineage>
        <taxon>Bacteria</taxon>
        <taxon>Candidatus Eiseniibacteriota</taxon>
    </lineage>
</organism>
<feature type="region of interest" description="Disordered" evidence="7">
    <location>
        <begin position="233"/>
        <end position="254"/>
    </location>
</feature>
<accession>A0A832I3S5</accession>
<evidence type="ECO:0000256" key="1">
    <source>
        <dbReference type="ARBA" id="ARBA00022490"/>
    </source>
</evidence>
<evidence type="ECO:0000259" key="8">
    <source>
        <dbReference type="Pfam" id="PF00590"/>
    </source>
</evidence>
<dbReference type="PANTHER" id="PTHR46111">
    <property type="entry name" value="RIBOSOMAL RNA SMALL SUBUNIT METHYLTRANSFERASE I"/>
    <property type="match status" value="1"/>
</dbReference>
<comment type="subcellular location">
    <subcellularLocation>
        <location evidence="6">Cytoplasm</location>
    </subcellularLocation>
</comment>
<dbReference type="PIRSF" id="PIRSF005917">
    <property type="entry name" value="MTase_YraL"/>
    <property type="match status" value="1"/>
</dbReference>
<name>A0A832I3S5_UNCEI</name>
<dbReference type="InterPro" id="IPR008189">
    <property type="entry name" value="rRNA_ssu_MeTfrase_I"/>
</dbReference>
<evidence type="ECO:0000256" key="4">
    <source>
        <dbReference type="ARBA" id="ARBA00022679"/>
    </source>
</evidence>
<comment type="function">
    <text evidence="6">Catalyzes the 2'-O-methylation of the ribose of cytidine 1402 (C1402) in 16S rRNA.</text>
</comment>
<keyword evidence="4 6" id="KW-0808">Transferase</keyword>
<dbReference type="PANTHER" id="PTHR46111:SF1">
    <property type="entry name" value="RIBOSOMAL RNA SMALL SUBUNIT METHYLTRANSFERASE I"/>
    <property type="match status" value="1"/>
</dbReference>
<feature type="compositionally biased region" description="Low complexity" evidence="7">
    <location>
        <begin position="244"/>
        <end position="254"/>
    </location>
</feature>
<dbReference type="Gene3D" id="3.30.950.10">
    <property type="entry name" value="Methyltransferase, Cobalt-precorrin-4 Transmethylase, Domain 2"/>
    <property type="match status" value="1"/>
</dbReference>
<dbReference type="EMBL" id="DSQF01000028">
    <property type="protein sequence ID" value="HGZ44417.1"/>
    <property type="molecule type" value="Genomic_DNA"/>
</dbReference>
<proteinExistence type="inferred from homology"/>
<dbReference type="InterPro" id="IPR014776">
    <property type="entry name" value="4pyrrole_Mease_sub2"/>
</dbReference>
<evidence type="ECO:0000256" key="7">
    <source>
        <dbReference type="SAM" id="MobiDB-lite"/>
    </source>
</evidence>
<dbReference type="AlphaFoldDB" id="A0A832I3S5"/>
<dbReference type="HAMAP" id="MF_01877">
    <property type="entry name" value="16SrRNA_methyltr_I"/>
    <property type="match status" value="1"/>
</dbReference>
<dbReference type="InterPro" id="IPR035996">
    <property type="entry name" value="4pyrrol_Methylase_sf"/>
</dbReference>
<dbReference type="EC" id="2.1.1.198" evidence="6"/>